<evidence type="ECO:0000256" key="1">
    <source>
        <dbReference type="SAM" id="MobiDB-lite"/>
    </source>
</evidence>
<dbReference type="EMBL" id="BQNB010017814">
    <property type="protein sequence ID" value="GJT67502.1"/>
    <property type="molecule type" value="Genomic_DNA"/>
</dbReference>
<comment type="caution">
    <text evidence="2">The sequence shown here is derived from an EMBL/GenBank/DDBJ whole genome shotgun (WGS) entry which is preliminary data.</text>
</comment>
<name>A0ABQ5FVW6_9ASTR</name>
<reference evidence="2" key="2">
    <citation type="submission" date="2022-01" db="EMBL/GenBank/DDBJ databases">
        <authorList>
            <person name="Yamashiro T."/>
            <person name="Shiraishi A."/>
            <person name="Satake H."/>
            <person name="Nakayama K."/>
        </authorList>
    </citation>
    <scope>NUCLEOTIDE SEQUENCE</scope>
</reference>
<evidence type="ECO:0000313" key="2">
    <source>
        <dbReference type="EMBL" id="GJT67502.1"/>
    </source>
</evidence>
<organism evidence="2 3">
    <name type="scientific">Tanacetum coccineum</name>
    <dbReference type="NCBI Taxonomy" id="301880"/>
    <lineage>
        <taxon>Eukaryota</taxon>
        <taxon>Viridiplantae</taxon>
        <taxon>Streptophyta</taxon>
        <taxon>Embryophyta</taxon>
        <taxon>Tracheophyta</taxon>
        <taxon>Spermatophyta</taxon>
        <taxon>Magnoliopsida</taxon>
        <taxon>eudicotyledons</taxon>
        <taxon>Gunneridae</taxon>
        <taxon>Pentapetalae</taxon>
        <taxon>asterids</taxon>
        <taxon>campanulids</taxon>
        <taxon>Asterales</taxon>
        <taxon>Asteraceae</taxon>
        <taxon>Asteroideae</taxon>
        <taxon>Anthemideae</taxon>
        <taxon>Anthemidinae</taxon>
        <taxon>Tanacetum</taxon>
    </lineage>
</organism>
<feature type="region of interest" description="Disordered" evidence="1">
    <location>
        <begin position="938"/>
        <end position="959"/>
    </location>
</feature>
<dbReference type="Proteomes" id="UP001151760">
    <property type="component" value="Unassembled WGS sequence"/>
</dbReference>
<gene>
    <name evidence="2" type="ORF">Tco_1018982</name>
</gene>
<keyword evidence="3" id="KW-1185">Reference proteome</keyword>
<reference evidence="2" key="1">
    <citation type="journal article" date="2022" name="Int. J. Mol. Sci.">
        <title>Draft Genome of Tanacetum Coccineum: Genomic Comparison of Closely Related Tanacetum-Family Plants.</title>
        <authorList>
            <person name="Yamashiro T."/>
            <person name="Shiraishi A."/>
            <person name="Nakayama K."/>
            <person name="Satake H."/>
        </authorList>
    </citation>
    <scope>NUCLEOTIDE SEQUENCE</scope>
</reference>
<sequence length="1011" mass="111930">MSWHFPIGQVPFGPWEAHVLMSYGPFIMGLCISTIRGRVLDPRLDIRHHVPQSSMRFDEETSCSYVCEYYIPLFALHPVVPALQECEMYSGISQWEGWGIHTVDFESGQIKEIDLFCVVHLSKPKSGRTVVVCALSKKMVRRRCWKVYQAAWRIVDYWVETQIGPPCETGRRGHVKVGVVYGVRRLLQSSDAMLGSKFLFPRLSHLTVDDISRRGSEAGTTKAFVGDSAAEDTVGVAAGLVAESSRSLAQKLCQTGKNGNAVNGGRFQKQPFSLGWMSLARGGGAIGEAGGEVTHISIEYLVILIMICESFVAAMDGVEFVEDCLSLQAGSDDPVEGKSLAGHDHKDLLKDWVCEGAKAILCVLVASAHPVLIVEYHFRLATVSPKVVTSGKIWRAGGGCVPSWYPLGAHRMGCVVFVAGAKYLDVDAHIIVIYMRSETYSNERTSIEDTISKFESLRRAAYSPGILLFMRERALAYEFDERGHPRRILLFYHRRYLPISEIGFVPARMVMNLSKPWISDLVLSRLYFPVFLGHLGFVDYPLYASQEALEGVSRIWTSNFPVYLGKVDSMSLSGLCFFKVVEGHAHPPATIALCGPKLGREEPVLLASFFLPLLGEYPCRDFQLVFCDLSFGTHIQSCVLVPMQRYRGLSLQRVRTHRRLPVYDSGPPIDTLASWVKSGDVSRPSVLLHFGCVLFSENAALVQHVTAVHSLAWMGCRVFAEILGLSNNAIGYGEGRKYFGSNVRKVCLQMFLDQCKCGGVVTRLHLSRWQQLDALIGLRAPSAYDSHSYPFPRVALMGCNIGVALGSFALLLDAEYLLWGHCQWGVLVVPRPAPLIRVYPFSASSLFRGRRSEDDGLYSSACAMRHWIFVSLGYGHGIGVGSLAIALRRLMIQFLGSLGLTEISALYRQRTSVSQRGGSWPNAATGLVFPALGPAPREVPEKRTTSISTTKPPKREIGAGKDLNRRTSAVITVGVLGNDSVLRRLPESTSVADVHYAKEALWIKVRRSYEE</sequence>
<proteinExistence type="predicted"/>
<evidence type="ECO:0000313" key="3">
    <source>
        <dbReference type="Proteomes" id="UP001151760"/>
    </source>
</evidence>
<accession>A0ABQ5FVW6</accession>
<protein>
    <submittedName>
        <fullName evidence="2">Uncharacterized protein</fullName>
    </submittedName>
</protein>